<reference evidence="1 2" key="1">
    <citation type="journal article" date="2017" name="Genome Biol.">
        <title>New reference genome sequences of hot pepper reveal the massive evolution of plant disease-resistance genes by retroduplication.</title>
        <authorList>
            <person name="Kim S."/>
            <person name="Park J."/>
            <person name="Yeom S.I."/>
            <person name="Kim Y.M."/>
            <person name="Seo E."/>
            <person name="Kim K.T."/>
            <person name="Kim M.S."/>
            <person name="Lee J.M."/>
            <person name="Cheong K."/>
            <person name="Shin H.S."/>
            <person name="Kim S.B."/>
            <person name="Han K."/>
            <person name="Lee J."/>
            <person name="Park M."/>
            <person name="Lee H.A."/>
            <person name="Lee H.Y."/>
            <person name="Lee Y."/>
            <person name="Oh S."/>
            <person name="Lee J.H."/>
            <person name="Choi E."/>
            <person name="Choi E."/>
            <person name="Lee S.E."/>
            <person name="Jeon J."/>
            <person name="Kim H."/>
            <person name="Choi G."/>
            <person name="Song H."/>
            <person name="Lee J."/>
            <person name="Lee S.C."/>
            <person name="Kwon J.K."/>
            <person name="Lee H.Y."/>
            <person name="Koo N."/>
            <person name="Hong Y."/>
            <person name="Kim R.W."/>
            <person name="Kang W.H."/>
            <person name="Huh J.H."/>
            <person name="Kang B.C."/>
            <person name="Yang T.J."/>
            <person name="Lee Y.H."/>
            <person name="Bennetzen J.L."/>
            <person name="Choi D."/>
        </authorList>
    </citation>
    <scope>NUCLEOTIDE SEQUENCE [LARGE SCALE GENOMIC DNA]</scope>
    <source>
        <strain evidence="2">cv. PBC81</strain>
    </source>
</reference>
<dbReference type="STRING" id="33114.A0A2G2XBP5"/>
<keyword evidence="2" id="KW-1185">Reference proteome</keyword>
<gene>
    <name evidence="1" type="ORF">CQW23_03412</name>
</gene>
<accession>A0A2G2XBP5</accession>
<comment type="caution">
    <text evidence="1">The sequence shown here is derived from an EMBL/GenBank/DDBJ whole genome shotgun (WGS) entry which is preliminary data.</text>
</comment>
<dbReference type="AlphaFoldDB" id="A0A2G2XBP5"/>
<evidence type="ECO:0000313" key="1">
    <source>
        <dbReference type="EMBL" id="PHT54926.1"/>
    </source>
</evidence>
<dbReference type="Proteomes" id="UP000224567">
    <property type="component" value="Unassembled WGS sequence"/>
</dbReference>
<evidence type="ECO:0000313" key="2">
    <source>
        <dbReference type="Proteomes" id="UP000224567"/>
    </source>
</evidence>
<reference evidence="2" key="2">
    <citation type="journal article" date="2017" name="J. Anim. Genet.">
        <title>Multiple reference genome sequences of hot pepper reveal the massive evolution of plant disease resistance genes by retroduplication.</title>
        <authorList>
            <person name="Kim S."/>
            <person name="Park J."/>
            <person name="Yeom S.-I."/>
            <person name="Kim Y.-M."/>
            <person name="Seo E."/>
            <person name="Kim K.-T."/>
            <person name="Kim M.-S."/>
            <person name="Lee J.M."/>
            <person name="Cheong K."/>
            <person name="Shin H.-S."/>
            <person name="Kim S.-B."/>
            <person name="Han K."/>
            <person name="Lee J."/>
            <person name="Park M."/>
            <person name="Lee H.-A."/>
            <person name="Lee H.-Y."/>
            <person name="Lee Y."/>
            <person name="Oh S."/>
            <person name="Lee J.H."/>
            <person name="Choi E."/>
            <person name="Choi E."/>
            <person name="Lee S.E."/>
            <person name="Jeon J."/>
            <person name="Kim H."/>
            <person name="Choi G."/>
            <person name="Song H."/>
            <person name="Lee J."/>
            <person name="Lee S.-C."/>
            <person name="Kwon J.-K."/>
            <person name="Lee H.-Y."/>
            <person name="Koo N."/>
            <person name="Hong Y."/>
            <person name="Kim R.W."/>
            <person name="Kang W.-H."/>
            <person name="Huh J.H."/>
            <person name="Kang B.-C."/>
            <person name="Yang T.-J."/>
            <person name="Lee Y.-H."/>
            <person name="Bennetzen J.L."/>
            <person name="Choi D."/>
        </authorList>
    </citation>
    <scope>NUCLEOTIDE SEQUENCE [LARGE SCALE GENOMIC DNA]</scope>
    <source>
        <strain evidence="2">cv. PBC81</strain>
    </source>
</reference>
<name>A0A2G2XBP5_CAPBA</name>
<dbReference type="EMBL" id="MLFT02000002">
    <property type="protein sequence ID" value="PHT54926.1"/>
    <property type="molecule type" value="Genomic_DNA"/>
</dbReference>
<organism evidence="1 2">
    <name type="scientific">Capsicum baccatum</name>
    <name type="common">Peruvian pepper</name>
    <dbReference type="NCBI Taxonomy" id="33114"/>
    <lineage>
        <taxon>Eukaryota</taxon>
        <taxon>Viridiplantae</taxon>
        <taxon>Streptophyta</taxon>
        <taxon>Embryophyta</taxon>
        <taxon>Tracheophyta</taxon>
        <taxon>Spermatophyta</taxon>
        <taxon>Magnoliopsida</taxon>
        <taxon>eudicotyledons</taxon>
        <taxon>Gunneridae</taxon>
        <taxon>Pentapetalae</taxon>
        <taxon>asterids</taxon>
        <taxon>lamiids</taxon>
        <taxon>Solanales</taxon>
        <taxon>Solanaceae</taxon>
        <taxon>Solanoideae</taxon>
        <taxon>Capsiceae</taxon>
        <taxon>Capsicum</taxon>
    </lineage>
</organism>
<proteinExistence type="predicted"/>
<sequence length="137" mass="14944">MLPCNGEVENGYCKENLSDIEENQEELDQSSLLNIGKPPRNVTGIRHCISQATLAGTSALESPTRILPLKLSSSEDSGYVPIFRSGSYSEIGPKPNMEDEHICIDDLCKHIGASKGLLSPGAFYGVSNFQFIPYCTF</sequence>
<protein>
    <submittedName>
        <fullName evidence="1">Uncharacterized protein</fullName>
    </submittedName>
</protein>
<dbReference type="OrthoDB" id="10264738at2759"/>